<dbReference type="PANTHER" id="PTHR37613">
    <property type="entry name" value="DUF4378 DOMAIN PROTEIN"/>
    <property type="match status" value="1"/>
</dbReference>
<gene>
    <name evidence="1" type="ORF">QN277_005268</name>
</gene>
<protein>
    <recommendedName>
        <fullName evidence="3">DUF4378 domain-containing protein</fullName>
    </recommendedName>
</protein>
<evidence type="ECO:0000313" key="2">
    <source>
        <dbReference type="Proteomes" id="UP001293593"/>
    </source>
</evidence>
<keyword evidence="2" id="KW-1185">Reference proteome</keyword>
<dbReference type="Proteomes" id="UP001293593">
    <property type="component" value="Unassembled WGS sequence"/>
</dbReference>
<dbReference type="AlphaFoldDB" id="A0AAE1IZ68"/>
<sequence>MDSSEPESAKQLKEHLQYQQEPFSLQTYLSERSYMFKNSTSAGTTTKNIHYLHSQKNLKRSVKGDLYNVRRRLLQAKGILGSILCKFICHDFSNWGGQHKIDQKKPKYGFYSKKRRLAASDDFIYHDVEDNFLSCEHPALMSMFQTFALPEFRRVEESVGDPMFSTYLRKQFVNLQIDKTRRVRNNSPVQMVGTTFCQRKKSILQRKAEQFHDNQGKKLPIKEVSELENVVQDHFCLMEKQYAEAKNITHLLHAESLFTSEEWRNHSNTQNREIQMEIGDAIMDEIVTETIFSFLG</sequence>
<dbReference type="PANTHER" id="PTHR37613:SF3">
    <property type="entry name" value="DUF4378 DOMAIN-CONTAINING PROTEIN"/>
    <property type="match status" value="1"/>
</dbReference>
<reference evidence="1" key="1">
    <citation type="submission" date="2023-10" db="EMBL/GenBank/DDBJ databases">
        <title>Chromosome-level genome of the transformable northern wattle, Acacia crassicarpa.</title>
        <authorList>
            <person name="Massaro I."/>
            <person name="Sinha N.R."/>
            <person name="Poethig S."/>
            <person name="Leichty A.R."/>
        </authorList>
    </citation>
    <scope>NUCLEOTIDE SEQUENCE</scope>
    <source>
        <strain evidence="1">Acra3RX</strain>
        <tissue evidence="1">Leaf</tissue>
    </source>
</reference>
<evidence type="ECO:0000313" key="1">
    <source>
        <dbReference type="EMBL" id="KAK4258869.1"/>
    </source>
</evidence>
<dbReference type="EMBL" id="JAWXYG010000011">
    <property type="protein sequence ID" value="KAK4258869.1"/>
    <property type="molecule type" value="Genomic_DNA"/>
</dbReference>
<organism evidence="1 2">
    <name type="scientific">Acacia crassicarpa</name>
    <name type="common">northern wattle</name>
    <dbReference type="NCBI Taxonomy" id="499986"/>
    <lineage>
        <taxon>Eukaryota</taxon>
        <taxon>Viridiplantae</taxon>
        <taxon>Streptophyta</taxon>
        <taxon>Embryophyta</taxon>
        <taxon>Tracheophyta</taxon>
        <taxon>Spermatophyta</taxon>
        <taxon>Magnoliopsida</taxon>
        <taxon>eudicotyledons</taxon>
        <taxon>Gunneridae</taxon>
        <taxon>Pentapetalae</taxon>
        <taxon>rosids</taxon>
        <taxon>fabids</taxon>
        <taxon>Fabales</taxon>
        <taxon>Fabaceae</taxon>
        <taxon>Caesalpinioideae</taxon>
        <taxon>mimosoid clade</taxon>
        <taxon>Acacieae</taxon>
        <taxon>Acacia</taxon>
    </lineage>
</organism>
<proteinExistence type="predicted"/>
<evidence type="ECO:0008006" key="3">
    <source>
        <dbReference type="Google" id="ProtNLM"/>
    </source>
</evidence>
<comment type="caution">
    <text evidence="1">The sequence shown here is derived from an EMBL/GenBank/DDBJ whole genome shotgun (WGS) entry which is preliminary data.</text>
</comment>
<name>A0AAE1IZ68_9FABA</name>
<accession>A0AAE1IZ68</accession>